<dbReference type="GO" id="GO:0003824">
    <property type="term" value="F:catalytic activity"/>
    <property type="evidence" value="ECO:0007669"/>
    <property type="project" value="InterPro"/>
</dbReference>
<dbReference type="GO" id="GO:0030170">
    <property type="term" value="F:pyridoxal phosphate binding"/>
    <property type="evidence" value="ECO:0007669"/>
    <property type="project" value="InterPro"/>
</dbReference>
<dbReference type="Pfam" id="PF03473">
    <property type="entry name" value="MOSC"/>
    <property type="match status" value="1"/>
</dbReference>
<dbReference type="RefSeq" id="WP_083962493.1">
    <property type="nucleotide sequence ID" value="NZ_BDDI01000018.1"/>
</dbReference>
<evidence type="ECO:0000259" key="1">
    <source>
        <dbReference type="PROSITE" id="PS51340"/>
    </source>
</evidence>
<dbReference type="InterPro" id="IPR005303">
    <property type="entry name" value="MOCOS_middle"/>
</dbReference>
<dbReference type="SUPFAM" id="SSF50800">
    <property type="entry name" value="PK beta-barrel domain-like"/>
    <property type="match status" value="1"/>
</dbReference>
<dbReference type="AlphaFoldDB" id="A0A839RJQ9"/>
<evidence type="ECO:0000313" key="3">
    <source>
        <dbReference type="Proteomes" id="UP000567922"/>
    </source>
</evidence>
<feature type="domain" description="MOSC" evidence="1">
    <location>
        <begin position="52"/>
        <end position="233"/>
    </location>
</feature>
<gene>
    <name evidence="2" type="ORF">FHU29_001339</name>
</gene>
<sequence length="234" mass="25069">MDIRGRVLALSRFPVKSTAGESLQCATVTGQGIDHDRMWAVFTEDGRIASGKTTKRFRRVDGLLYWRSTVDGDCVHLHAPDGKVLSVNNSAASKALSDTFGQPLVLKEATDEPHHDDCPVHLVTTSSIESVQRSLGQHIDAARLRANILIETVDAGFPEDQWDGVSLAIGPTVVLRVDGGMPRCRMVDEPQVGVTAEPRMLKSIGMTRGAELGARATVVQSGTITVGDAVCVLG</sequence>
<accession>A0A839RJQ9</accession>
<organism evidence="2 3">
    <name type="scientific">Hoyosella altamirensis</name>
    <dbReference type="NCBI Taxonomy" id="616997"/>
    <lineage>
        <taxon>Bacteria</taxon>
        <taxon>Bacillati</taxon>
        <taxon>Actinomycetota</taxon>
        <taxon>Actinomycetes</taxon>
        <taxon>Mycobacteriales</taxon>
        <taxon>Hoyosellaceae</taxon>
        <taxon>Hoyosella</taxon>
    </lineage>
</organism>
<dbReference type="PROSITE" id="PS51340">
    <property type="entry name" value="MOSC"/>
    <property type="match status" value="1"/>
</dbReference>
<dbReference type="EMBL" id="JACHWS010000001">
    <property type="protein sequence ID" value="MBB3036905.1"/>
    <property type="molecule type" value="Genomic_DNA"/>
</dbReference>
<dbReference type="InterPro" id="IPR011037">
    <property type="entry name" value="Pyrv_Knase-like_insert_dom_sf"/>
</dbReference>
<comment type="caution">
    <text evidence="2">The sequence shown here is derived from an EMBL/GenBank/DDBJ whole genome shotgun (WGS) entry which is preliminary data.</text>
</comment>
<dbReference type="Proteomes" id="UP000567922">
    <property type="component" value="Unassembled WGS sequence"/>
</dbReference>
<dbReference type="Gene3D" id="2.40.33.20">
    <property type="entry name" value="PK beta-barrel domain-like"/>
    <property type="match status" value="1"/>
</dbReference>
<dbReference type="GO" id="GO:0030151">
    <property type="term" value="F:molybdenum ion binding"/>
    <property type="evidence" value="ECO:0007669"/>
    <property type="project" value="InterPro"/>
</dbReference>
<keyword evidence="3" id="KW-1185">Reference proteome</keyword>
<protein>
    <recommendedName>
        <fullName evidence="1">MOSC domain-containing protein</fullName>
    </recommendedName>
</protein>
<dbReference type="Pfam" id="PF03476">
    <property type="entry name" value="MOSC_N"/>
    <property type="match status" value="1"/>
</dbReference>
<dbReference type="InterPro" id="IPR005302">
    <property type="entry name" value="MoCF_Sase_C"/>
</dbReference>
<proteinExistence type="predicted"/>
<reference evidence="2 3" key="1">
    <citation type="submission" date="2020-08" db="EMBL/GenBank/DDBJ databases">
        <title>Sequencing the genomes of 1000 actinobacteria strains.</title>
        <authorList>
            <person name="Klenk H.-P."/>
        </authorList>
    </citation>
    <scope>NUCLEOTIDE SEQUENCE [LARGE SCALE GENOMIC DNA]</scope>
    <source>
        <strain evidence="2 3">DSM 45258</strain>
    </source>
</reference>
<evidence type="ECO:0000313" key="2">
    <source>
        <dbReference type="EMBL" id="MBB3036905.1"/>
    </source>
</evidence>
<dbReference type="OrthoDB" id="9793178at2"/>
<name>A0A839RJQ9_9ACTN</name>